<dbReference type="CDD" id="cd00796">
    <property type="entry name" value="INT_Rci_Hp1_C"/>
    <property type="match status" value="1"/>
</dbReference>
<dbReference type="Pfam" id="PF14659">
    <property type="entry name" value="Phage_int_SAM_3"/>
    <property type="match status" value="1"/>
</dbReference>
<comment type="similarity">
    <text evidence="1">Belongs to the 'phage' integrase family.</text>
</comment>
<proteinExistence type="inferred from homology"/>
<dbReference type="InterPro" id="IPR038488">
    <property type="entry name" value="Integrase_DNA-bd_sf"/>
</dbReference>
<evidence type="ECO:0000256" key="1">
    <source>
        <dbReference type="ARBA" id="ARBA00008857"/>
    </source>
</evidence>
<evidence type="ECO:0000313" key="9">
    <source>
        <dbReference type="EMBL" id="ONG47986.1"/>
    </source>
</evidence>
<feature type="region of interest" description="Disordered" evidence="6">
    <location>
        <begin position="169"/>
        <end position="190"/>
    </location>
</feature>
<dbReference type="InterPro" id="IPR050808">
    <property type="entry name" value="Phage_Integrase"/>
</dbReference>
<evidence type="ECO:0000256" key="2">
    <source>
        <dbReference type="ARBA" id="ARBA00022908"/>
    </source>
</evidence>
<dbReference type="RefSeq" id="WP_076959531.1">
    <property type="nucleotide sequence ID" value="NZ_MLCO01000255.1"/>
</dbReference>
<dbReference type="PROSITE" id="PS51900">
    <property type="entry name" value="CB"/>
    <property type="match status" value="1"/>
</dbReference>
<gene>
    <name evidence="9" type="ORF">BKE38_22470</name>
</gene>
<protein>
    <recommendedName>
        <fullName evidence="11">Integrase</fullName>
    </recommendedName>
</protein>
<dbReference type="OrthoDB" id="7298605at2"/>
<dbReference type="Pfam" id="PF00589">
    <property type="entry name" value="Phage_integrase"/>
    <property type="match status" value="1"/>
</dbReference>
<dbReference type="SUPFAM" id="SSF56349">
    <property type="entry name" value="DNA breaking-rejoining enzymes"/>
    <property type="match status" value="1"/>
</dbReference>
<keyword evidence="3 5" id="KW-0238">DNA-binding</keyword>
<dbReference type="GO" id="GO:0006310">
    <property type="term" value="P:DNA recombination"/>
    <property type="evidence" value="ECO:0007669"/>
    <property type="project" value="UniProtKB-KW"/>
</dbReference>
<dbReference type="PROSITE" id="PS51898">
    <property type="entry name" value="TYR_RECOMBINASE"/>
    <property type="match status" value="1"/>
</dbReference>
<dbReference type="GO" id="GO:0003677">
    <property type="term" value="F:DNA binding"/>
    <property type="evidence" value="ECO:0007669"/>
    <property type="project" value="UniProtKB-UniRule"/>
</dbReference>
<evidence type="ECO:0000259" key="7">
    <source>
        <dbReference type="PROSITE" id="PS51898"/>
    </source>
</evidence>
<dbReference type="Proteomes" id="UP000188879">
    <property type="component" value="Unassembled WGS sequence"/>
</dbReference>
<accession>A0A1V2GWX2</accession>
<dbReference type="PANTHER" id="PTHR30629:SF2">
    <property type="entry name" value="PROPHAGE INTEGRASE INTS-RELATED"/>
    <property type="match status" value="1"/>
</dbReference>
<evidence type="ECO:0008006" key="11">
    <source>
        <dbReference type="Google" id="ProtNLM"/>
    </source>
</evidence>
<dbReference type="InterPro" id="IPR013762">
    <property type="entry name" value="Integrase-like_cat_sf"/>
</dbReference>
<keyword evidence="10" id="KW-1185">Reference proteome</keyword>
<feature type="domain" description="Tyr recombinase" evidence="7">
    <location>
        <begin position="230"/>
        <end position="416"/>
    </location>
</feature>
<dbReference type="PANTHER" id="PTHR30629">
    <property type="entry name" value="PROPHAGE INTEGRASE"/>
    <property type="match status" value="1"/>
</dbReference>
<dbReference type="Gene3D" id="1.10.443.10">
    <property type="entry name" value="Intergrase catalytic core"/>
    <property type="match status" value="1"/>
</dbReference>
<dbReference type="InterPro" id="IPR002104">
    <property type="entry name" value="Integrase_catalytic"/>
</dbReference>
<evidence type="ECO:0000256" key="4">
    <source>
        <dbReference type="ARBA" id="ARBA00023172"/>
    </source>
</evidence>
<dbReference type="InterPro" id="IPR004107">
    <property type="entry name" value="Integrase_SAM-like_N"/>
</dbReference>
<organism evidence="9 10">
    <name type="scientific">Teichococcus deserti</name>
    <dbReference type="NCBI Taxonomy" id="1817963"/>
    <lineage>
        <taxon>Bacteria</taxon>
        <taxon>Pseudomonadati</taxon>
        <taxon>Pseudomonadota</taxon>
        <taxon>Alphaproteobacteria</taxon>
        <taxon>Acetobacterales</taxon>
        <taxon>Roseomonadaceae</taxon>
        <taxon>Roseomonas</taxon>
    </lineage>
</organism>
<dbReference type="InterPro" id="IPR011010">
    <property type="entry name" value="DNA_brk_join_enz"/>
</dbReference>
<keyword evidence="4" id="KW-0233">DNA recombination</keyword>
<evidence type="ECO:0000256" key="5">
    <source>
        <dbReference type="PROSITE-ProRule" id="PRU01248"/>
    </source>
</evidence>
<comment type="caution">
    <text evidence="9">The sequence shown here is derived from an EMBL/GenBank/DDBJ whole genome shotgun (WGS) entry which is preliminary data.</text>
</comment>
<feature type="domain" description="Core-binding (CB)" evidence="8">
    <location>
        <begin position="101"/>
        <end position="209"/>
    </location>
</feature>
<reference evidence="9 10" key="1">
    <citation type="submission" date="2016-10" db="EMBL/GenBank/DDBJ databases">
        <title>Draft Genome sequence of Roseomonas sp. strain M3.</title>
        <authorList>
            <person name="Subhash Y."/>
            <person name="Lee S."/>
        </authorList>
    </citation>
    <scope>NUCLEOTIDE SEQUENCE [LARGE SCALE GENOMIC DNA]</scope>
    <source>
        <strain evidence="9 10">M3</strain>
    </source>
</reference>
<dbReference type="InterPro" id="IPR044068">
    <property type="entry name" value="CB"/>
</dbReference>
<evidence type="ECO:0000256" key="6">
    <source>
        <dbReference type="SAM" id="MobiDB-lite"/>
    </source>
</evidence>
<dbReference type="AlphaFoldDB" id="A0A1V2GWX2"/>
<keyword evidence="2" id="KW-0229">DNA integration</keyword>
<dbReference type="EMBL" id="MLCO01000255">
    <property type="protein sequence ID" value="ONG47986.1"/>
    <property type="molecule type" value="Genomic_DNA"/>
</dbReference>
<evidence type="ECO:0000256" key="3">
    <source>
        <dbReference type="ARBA" id="ARBA00023125"/>
    </source>
</evidence>
<dbReference type="Gene3D" id="1.10.150.130">
    <property type="match status" value="1"/>
</dbReference>
<dbReference type="InterPro" id="IPR010998">
    <property type="entry name" value="Integrase_recombinase_N"/>
</dbReference>
<evidence type="ECO:0000259" key="8">
    <source>
        <dbReference type="PROSITE" id="PS51900"/>
    </source>
</evidence>
<dbReference type="InterPro" id="IPR025166">
    <property type="entry name" value="Integrase_DNA_bind_dom"/>
</dbReference>
<sequence>MADKRKIGLREIRALPQNTEIFDAGPGAVPGFGARRRAGATVSYFVMFRTAEGRQRRLTIGQHGAPWTPDQAREKALAILAEVKIEQRDPAAEKRERREAATIADLCEMYLADAEAGRLLTRRGQSKKSTTLATDRSRISSHVLPLLGPMKLSALTRADVERFMHAVAEGRSRKREKTGKPRGLSNVRGGKGSAARTIGMLGALFTYAVRKGLCASNPVTGVVRFADSQRERRLSDREYAGIGAGLAALAGPAPRAEGKEGKQQIWPPALSAIRFLLVTGWRSGEVIGLRWSEVDLVTRTARLADTKTGQSMRPLSHAACAILNAQPRADAGDLVFPASRGAGVMSGFPSYFERVCAAGGVPSDVTPHVLRHSFASLAADVGFSDATIGQMIGHKGGGITRRYIHHADAVLLAAADRVAEETLTRIGKQRVEGVVVPFASAPGTP</sequence>
<dbReference type="Gene3D" id="3.30.160.390">
    <property type="entry name" value="Integrase, DNA-binding domain"/>
    <property type="match status" value="1"/>
</dbReference>
<dbReference type="Pfam" id="PF13356">
    <property type="entry name" value="Arm-DNA-bind_3"/>
    <property type="match status" value="1"/>
</dbReference>
<dbReference type="GO" id="GO:0015074">
    <property type="term" value="P:DNA integration"/>
    <property type="evidence" value="ECO:0007669"/>
    <property type="project" value="UniProtKB-KW"/>
</dbReference>
<name>A0A1V2GWX2_9PROT</name>
<evidence type="ECO:0000313" key="10">
    <source>
        <dbReference type="Proteomes" id="UP000188879"/>
    </source>
</evidence>